<evidence type="ECO:0000313" key="4">
    <source>
        <dbReference type="Proteomes" id="UP000005038"/>
    </source>
</evidence>
<keyword evidence="2" id="KW-1133">Transmembrane helix</keyword>
<evidence type="ECO:0000313" key="3">
    <source>
        <dbReference type="EMBL" id="GAB35917.1"/>
    </source>
</evidence>
<evidence type="ECO:0000256" key="2">
    <source>
        <dbReference type="SAM" id="Phobius"/>
    </source>
</evidence>
<gene>
    <name evidence="3" type="ORF">GOOTI_187_00520</name>
</gene>
<feature type="region of interest" description="Disordered" evidence="1">
    <location>
        <begin position="161"/>
        <end position="180"/>
    </location>
</feature>
<name>H5TR09_GORO1</name>
<protein>
    <submittedName>
        <fullName evidence="3">Uncharacterized protein</fullName>
    </submittedName>
</protein>
<proteinExistence type="predicted"/>
<keyword evidence="2" id="KW-0472">Membrane</keyword>
<keyword evidence="2" id="KW-0812">Transmembrane</keyword>
<comment type="caution">
    <text evidence="3">The sequence shown here is derived from an EMBL/GenBank/DDBJ whole genome shotgun (WGS) entry which is preliminary data.</text>
</comment>
<keyword evidence="4" id="KW-1185">Reference proteome</keyword>
<feature type="transmembrane region" description="Helical" evidence="2">
    <location>
        <begin position="56"/>
        <end position="76"/>
    </location>
</feature>
<feature type="compositionally biased region" description="Basic and acidic residues" evidence="1">
    <location>
        <begin position="168"/>
        <end position="180"/>
    </location>
</feature>
<dbReference type="RefSeq" id="WP_007240119.1">
    <property type="nucleotide sequence ID" value="NZ_BAFB01000187.1"/>
</dbReference>
<feature type="transmembrane region" description="Helical" evidence="2">
    <location>
        <begin position="29"/>
        <end position="50"/>
    </location>
</feature>
<sequence length="218" mass="23858">MVNTPDHINTHSVRLTDIRDADHYMSTKGIGLMLMVAGATYFITMLIIGVATMNGYIGYAGAAVCTAIFTPAMYVHKRNQLRRRFREQTLDLSSWGIIRADDCMRVEMAWGDIARLQQHDSTIKTGGMGVAGEAVAAVANATKRDVSLAIVGRGRVSPVPGAPRGVLRGHDRMTGSNLRKGESTVRDTAVIFPAEYEDNWSQGVVGTWVRAYRPDLFA</sequence>
<dbReference type="STRING" id="1108044.GOOTI_187_00520"/>
<organism evidence="3 4">
    <name type="scientific">Gordonia otitidis (strain DSM 44809 / CCUG 52243 / JCM 12355 / NBRC 100426 / IFM 10032)</name>
    <dbReference type="NCBI Taxonomy" id="1108044"/>
    <lineage>
        <taxon>Bacteria</taxon>
        <taxon>Bacillati</taxon>
        <taxon>Actinomycetota</taxon>
        <taxon>Actinomycetes</taxon>
        <taxon>Mycobacteriales</taxon>
        <taxon>Gordoniaceae</taxon>
        <taxon>Gordonia</taxon>
    </lineage>
</organism>
<accession>H5TR09</accession>
<dbReference type="EMBL" id="BAFB01000187">
    <property type="protein sequence ID" value="GAB35917.1"/>
    <property type="molecule type" value="Genomic_DNA"/>
</dbReference>
<dbReference type="Proteomes" id="UP000005038">
    <property type="component" value="Unassembled WGS sequence"/>
</dbReference>
<reference evidence="3" key="1">
    <citation type="submission" date="2012-02" db="EMBL/GenBank/DDBJ databases">
        <title>Whole genome shotgun sequence of Gordonia otitidis NBRC 100426.</title>
        <authorList>
            <person name="Yoshida I."/>
            <person name="Hosoyama A."/>
            <person name="Tsuchikane K."/>
            <person name="Katsumata H."/>
            <person name="Yamazaki S."/>
            <person name="Fujita N."/>
        </authorList>
    </citation>
    <scope>NUCLEOTIDE SEQUENCE [LARGE SCALE GENOMIC DNA]</scope>
    <source>
        <strain evidence="3">NBRC 100426</strain>
    </source>
</reference>
<evidence type="ECO:0000256" key="1">
    <source>
        <dbReference type="SAM" id="MobiDB-lite"/>
    </source>
</evidence>
<dbReference type="AlphaFoldDB" id="H5TR09"/>